<gene>
    <name evidence="7" type="ORF">CL176_02320</name>
</gene>
<keyword evidence="8" id="KW-1185">Reference proteome</keyword>
<dbReference type="GO" id="GO:0005975">
    <property type="term" value="P:carbohydrate metabolic process"/>
    <property type="evidence" value="ECO:0007669"/>
    <property type="project" value="InterPro"/>
</dbReference>
<evidence type="ECO:0000256" key="2">
    <source>
        <dbReference type="ARBA" id="ARBA00022679"/>
    </source>
</evidence>
<evidence type="ECO:0000256" key="3">
    <source>
        <dbReference type="ARBA" id="ARBA00022777"/>
    </source>
</evidence>
<dbReference type="Gene3D" id="3.30.420.40">
    <property type="match status" value="2"/>
</dbReference>
<feature type="domain" description="Carbohydrate kinase FGGY C-terminal" evidence="6">
    <location>
        <begin position="254"/>
        <end position="437"/>
    </location>
</feature>
<dbReference type="InterPro" id="IPR050406">
    <property type="entry name" value="FGGY_Carb_Kinase"/>
</dbReference>
<dbReference type="PIRSF" id="PIRSF000538">
    <property type="entry name" value="GlpK"/>
    <property type="match status" value="1"/>
</dbReference>
<dbReference type="PANTHER" id="PTHR43095">
    <property type="entry name" value="SUGAR KINASE"/>
    <property type="match status" value="1"/>
</dbReference>
<sequence length="487" mass="54307">MSYYLVVDNGGTNIKVVLFDTKGQQIVSNSFPTPRVDFLPNQREVEMDGMWQLIATAIRELIIENAINPMTIKGLATVGHGKGVYVLGEHGSYLRNGILSTDNRAYQEADYFKGKATDLPLQPILATNAPVLLFWLKRNEPEIYKKIKYFFSAKDFVRYKLTGSYHTDYTDASSNNLLDIYKKDYDAQIFDFFEINELYEKRSPLVKSTDICGYVSAEAAALTGLAEGTPVIGGMFDIDASAIATNALSPKYISVTAGTWSINEYLAKEPVETEDFIMNSIFVDKEHYLIESSSATSAGNLDIIANLIFDNKVDIYEQIARLIEDTSPEKNDLIFLPFLYGSHSHSLAKGSFIGLDSSVERKDILRAVYEGVAFSHRFHLEKLLAKKNTETEGIRLAGGIVNSQQWIQILADVIQLPIEIVEANELGGLGGAISIAVGLGEFDTLQSAADEMSQIKERVLPNKSLKSVYDKKYDKYIKALNNLEDIW</sequence>
<evidence type="ECO:0000256" key="1">
    <source>
        <dbReference type="ARBA" id="ARBA00009156"/>
    </source>
</evidence>
<name>A0A347WIP6_9LACT</name>
<dbReference type="KEGG" id="abae:CL176_02320"/>
<feature type="domain" description="Carbohydrate kinase FGGY N-terminal" evidence="5">
    <location>
        <begin position="3"/>
        <end position="243"/>
    </location>
</feature>
<keyword evidence="3 4" id="KW-0418">Kinase</keyword>
<evidence type="ECO:0000259" key="5">
    <source>
        <dbReference type="Pfam" id="PF00370"/>
    </source>
</evidence>
<evidence type="ECO:0000256" key="4">
    <source>
        <dbReference type="RuleBase" id="RU003733"/>
    </source>
</evidence>
<dbReference type="PROSITE" id="PS00445">
    <property type="entry name" value="FGGY_KINASES_2"/>
    <property type="match status" value="1"/>
</dbReference>
<keyword evidence="2 4" id="KW-0808">Transferase</keyword>
<dbReference type="InterPro" id="IPR018485">
    <property type="entry name" value="FGGY_C"/>
</dbReference>
<proteinExistence type="inferred from homology"/>
<dbReference type="GO" id="GO:0016301">
    <property type="term" value="F:kinase activity"/>
    <property type="evidence" value="ECO:0007669"/>
    <property type="project" value="UniProtKB-KW"/>
</dbReference>
<dbReference type="InterPro" id="IPR018483">
    <property type="entry name" value="Carb_kinase_FGGY_CS"/>
</dbReference>
<dbReference type="GO" id="GO:0016773">
    <property type="term" value="F:phosphotransferase activity, alcohol group as acceptor"/>
    <property type="evidence" value="ECO:0007669"/>
    <property type="project" value="InterPro"/>
</dbReference>
<dbReference type="OrthoDB" id="9805576at2"/>
<dbReference type="RefSeq" id="WP_118989875.1">
    <property type="nucleotide sequence ID" value="NZ_CP023434.1"/>
</dbReference>
<evidence type="ECO:0000259" key="6">
    <source>
        <dbReference type="Pfam" id="PF02782"/>
    </source>
</evidence>
<dbReference type="AlphaFoldDB" id="A0A347WIP6"/>
<organism evidence="7 8">
    <name type="scientific">Suicoccus acidiformans</name>
    <dbReference type="NCBI Taxonomy" id="2036206"/>
    <lineage>
        <taxon>Bacteria</taxon>
        <taxon>Bacillati</taxon>
        <taxon>Bacillota</taxon>
        <taxon>Bacilli</taxon>
        <taxon>Lactobacillales</taxon>
        <taxon>Aerococcaceae</taxon>
        <taxon>Suicoccus</taxon>
    </lineage>
</organism>
<evidence type="ECO:0000313" key="8">
    <source>
        <dbReference type="Proteomes" id="UP000263232"/>
    </source>
</evidence>
<protein>
    <submittedName>
        <fullName evidence="7">Carbohydrate kinase</fullName>
    </submittedName>
</protein>
<comment type="similarity">
    <text evidence="1 4">Belongs to the FGGY kinase family.</text>
</comment>
<dbReference type="Pfam" id="PF02782">
    <property type="entry name" value="FGGY_C"/>
    <property type="match status" value="1"/>
</dbReference>
<dbReference type="Pfam" id="PF00370">
    <property type="entry name" value="FGGY_N"/>
    <property type="match status" value="1"/>
</dbReference>
<dbReference type="InterPro" id="IPR018484">
    <property type="entry name" value="FGGY_N"/>
</dbReference>
<dbReference type="Proteomes" id="UP000263232">
    <property type="component" value="Chromosome"/>
</dbReference>
<dbReference type="SUPFAM" id="SSF53067">
    <property type="entry name" value="Actin-like ATPase domain"/>
    <property type="match status" value="2"/>
</dbReference>
<dbReference type="PANTHER" id="PTHR43095:SF3">
    <property type="entry name" value="L-XYLULOSE_3-KETO-L-GULONATE KINASE"/>
    <property type="match status" value="1"/>
</dbReference>
<dbReference type="InterPro" id="IPR043129">
    <property type="entry name" value="ATPase_NBD"/>
</dbReference>
<evidence type="ECO:0000313" key="7">
    <source>
        <dbReference type="EMBL" id="AXY24953.1"/>
    </source>
</evidence>
<reference evidence="7 8" key="1">
    <citation type="submission" date="2017-09" db="EMBL/GenBank/DDBJ databases">
        <title>Complete genome sequence of Oxytococcus suis strain ZY16052.</title>
        <authorList>
            <person name="Li F."/>
        </authorList>
    </citation>
    <scope>NUCLEOTIDE SEQUENCE [LARGE SCALE GENOMIC DNA]</scope>
    <source>
        <strain evidence="7 8">ZY16052</strain>
    </source>
</reference>
<dbReference type="CDD" id="cd07802">
    <property type="entry name" value="ASKHA_NBD_FGGY_EcLyxK-like"/>
    <property type="match status" value="1"/>
</dbReference>
<accession>A0A347WIP6</accession>
<dbReference type="InterPro" id="IPR000577">
    <property type="entry name" value="Carb_kinase_FGGY"/>
</dbReference>
<dbReference type="EMBL" id="CP023434">
    <property type="protein sequence ID" value="AXY24953.1"/>
    <property type="molecule type" value="Genomic_DNA"/>
</dbReference>